<evidence type="ECO:0000256" key="2">
    <source>
        <dbReference type="SAM" id="Phobius"/>
    </source>
</evidence>
<evidence type="ECO:0000313" key="3">
    <source>
        <dbReference type="EMBL" id="TFU23118.1"/>
    </source>
</evidence>
<name>A0A4Y9F4K2_9MICC</name>
<keyword evidence="2" id="KW-0812">Transmembrane</keyword>
<feature type="transmembrane region" description="Helical" evidence="2">
    <location>
        <begin position="355"/>
        <end position="372"/>
    </location>
</feature>
<protein>
    <submittedName>
        <fullName evidence="3">Uncharacterized protein</fullName>
    </submittedName>
</protein>
<dbReference type="Gene3D" id="3.30.70.2330">
    <property type="match status" value="1"/>
</dbReference>
<feature type="transmembrane region" description="Helical" evidence="2">
    <location>
        <begin position="330"/>
        <end position="349"/>
    </location>
</feature>
<feature type="region of interest" description="Disordered" evidence="1">
    <location>
        <begin position="274"/>
        <end position="309"/>
    </location>
</feature>
<accession>A0A4Y9F4K2</accession>
<gene>
    <name evidence="3" type="ORF">E4U03_03945</name>
</gene>
<evidence type="ECO:0000313" key="4">
    <source>
        <dbReference type="Proteomes" id="UP000297951"/>
    </source>
</evidence>
<keyword evidence="2" id="KW-0472">Membrane</keyword>
<reference evidence="3 4" key="1">
    <citation type="submission" date="2019-03" db="EMBL/GenBank/DDBJ databases">
        <title>Diversity of the mouse oral microbiome.</title>
        <authorList>
            <person name="Joseph S."/>
            <person name="Aduse-Opoku J."/>
            <person name="Curtis M."/>
            <person name="Wade W."/>
            <person name="Hashim A."/>
        </authorList>
    </citation>
    <scope>NUCLEOTIDE SEQUENCE [LARGE SCALE GENOMIC DNA]</scope>
    <source>
        <strain evidence="4">irhom_31</strain>
    </source>
</reference>
<sequence>MTDYVLGDRGTVQVITDDYYDAEILQVFEELLIDRERVWNGEVRLVPEPDNPYQPQAIAVYADDLKLGRLSPEDSAAYWGPITRVVASGYDAVTRMQLSAVLRGVTGETHIESSGQLSLSAPGSLFPLNNVPTQATLLPQGASMKVLDEKDHSEYLHSILPPSGEGRVILSLENNQIKHADGRVVDSVDVLHDRKVVGRLSTQISEQLAPVIRYAYEHDKLTSVWGTIRGNSFELSLTVQAVRPSEIPAEWYQELPNYLPELLPAAPSYEVPPAYVPTEGESTRSNAPKKKRSLMPSRPAASEPTTVEANGAEVAEPTAAHSLGLQRISVLLGLVGGLILVTGLVLVFFKPLLGVLGIVLGASIAFLTLFFGRDNSYAEEEVSADPLEH</sequence>
<dbReference type="STRING" id="85336.A7979_00065"/>
<dbReference type="OrthoDB" id="9812156at2"/>
<dbReference type="AlphaFoldDB" id="A0A4Y9F4K2"/>
<dbReference type="Proteomes" id="UP000297951">
    <property type="component" value="Unassembled WGS sequence"/>
</dbReference>
<evidence type="ECO:0000256" key="1">
    <source>
        <dbReference type="SAM" id="MobiDB-lite"/>
    </source>
</evidence>
<dbReference type="RefSeq" id="WP_135011693.1">
    <property type="nucleotide sequence ID" value="NZ_JADGLK010000010.1"/>
</dbReference>
<dbReference type="EMBL" id="SPQC01000010">
    <property type="protein sequence ID" value="TFU23118.1"/>
    <property type="molecule type" value="Genomic_DNA"/>
</dbReference>
<proteinExistence type="predicted"/>
<comment type="caution">
    <text evidence="3">The sequence shown here is derived from an EMBL/GenBank/DDBJ whole genome shotgun (WGS) entry which is preliminary data.</text>
</comment>
<keyword evidence="2" id="KW-1133">Transmembrane helix</keyword>
<organism evidence="3 4">
    <name type="scientific">Rothia nasimurium</name>
    <dbReference type="NCBI Taxonomy" id="85336"/>
    <lineage>
        <taxon>Bacteria</taxon>
        <taxon>Bacillati</taxon>
        <taxon>Actinomycetota</taxon>
        <taxon>Actinomycetes</taxon>
        <taxon>Micrococcales</taxon>
        <taxon>Micrococcaceae</taxon>
        <taxon>Rothia</taxon>
    </lineage>
</organism>